<comment type="caution">
    <text evidence="2">The sequence shown here is derived from an EMBL/GenBank/DDBJ whole genome shotgun (WGS) entry which is preliminary data.</text>
</comment>
<sequence length="165" mass="19463">MNLPTRFDANEWFILVASVLVYSLIFSLPLRFPVSLSIVIWLFNLYVANFVDFMIATKPLNLYNINDGPDYQLFDLLIYVLLYSPTAYLVIYSYDRWKPTGFKLALYIVGWALLTTGLEWFSMFFHVYKFTGWRHLYSIPTYALVYAANLVLFRLLRRCYSASPR</sequence>
<evidence type="ECO:0000313" key="3">
    <source>
        <dbReference type="Proteomes" id="UP000553776"/>
    </source>
</evidence>
<organism evidence="2 3">
    <name type="scientific">Cohnella xylanilytica</name>
    <dbReference type="NCBI Taxonomy" id="557555"/>
    <lineage>
        <taxon>Bacteria</taxon>
        <taxon>Bacillati</taxon>
        <taxon>Bacillota</taxon>
        <taxon>Bacilli</taxon>
        <taxon>Bacillales</taxon>
        <taxon>Paenibacillaceae</taxon>
        <taxon>Cohnella</taxon>
    </lineage>
</organism>
<dbReference type="AlphaFoldDB" id="A0A841TTD6"/>
<accession>A0A841TTD6</accession>
<feature type="transmembrane region" description="Helical" evidence="1">
    <location>
        <begin position="76"/>
        <end position="92"/>
    </location>
</feature>
<evidence type="ECO:0000256" key="1">
    <source>
        <dbReference type="SAM" id="Phobius"/>
    </source>
</evidence>
<dbReference type="RefSeq" id="WP_185135427.1">
    <property type="nucleotide sequence ID" value="NZ_BORM01000007.1"/>
</dbReference>
<protein>
    <submittedName>
        <fullName evidence="2">Uncharacterized protein</fullName>
    </submittedName>
</protein>
<dbReference type="Proteomes" id="UP000553776">
    <property type="component" value="Unassembled WGS sequence"/>
</dbReference>
<name>A0A841TTD6_9BACL</name>
<keyword evidence="1" id="KW-0812">Transmembrane</keyword>
<feature type="transmembrane region" description="Helical" evidence="1">
    <location>
        <begin position="137"/>
        <end position="156"/>
    </location>
</feature>
<keyword evidence="1" id="KW-1133">Transmembrane helix</keyword>
<feature type="transmembrane region" description="Helical" evidence="1">
    <location>
        <begin position="12"/>
        <end position="31"/>
    </location>
</feature>
<reference evidence="2 3" key="1">
    <citation type="submission" date="2020-08" db="EMBL/GenBank/DDBJ databases">
        <title>Cohnella phylogeny.</title>
        <authorList>
            <person name="Dunlap C."/>
        </authorList>
    </citation>
    <scope>NUCLEOTIDE SEQUENCE [LARGE SCALE GENOMIC DNA]</scope>
    <source>
        <strain evidence="2 3">DSM 25239</strain>
    </source>
</reference>
<proteinExistence type="predicted"/>
<feature type="transmembrane region" description="Helical" evidence="1">
    <location>
        <begin position="104"/>
        <end position="125"/>
    </location>
</feature>
<dbReference type="EMBL" id="JACJVR010000029">
    <property type="protein sequence ID" value="MBB6691435.1"/>
    <property type="molecule type" value="Genomic_DNA"/>
</dbReference>
<keyword evidence="1" id="KW-0472">Membrane</keyword>
<feature type="transmembrane region" description="Helical" evidence="1">
    <location>
        <begin position="38"/>
        <end position="56"/>
    </location>
</feature>
<evidence type="ECO:0000313" key="2">
    <source>
        <dbReference type="EMBL" id="MBB6691435.1"/>
    </source>
</evidence>
<keyword evidence="3" id="KW-1185">Reference proteome</keyword>
<gene>
    <name evidence="2" type="ORF">H7B90_08505</name>
</gene>